<comment type="caution">
    <text evidence="8">The sequence shown here is derived from an EMBL/GenBank/DDBJ whole genome shotgun (WGS) entry which is preliminary data.</text>
</comment>
<keyword evidence="4" id="KW-0479">Metal-binding</keyword>
<dbReference type="Gene3D" id="1.10.630.10">
    <property type="entry name" value="Cytochrome P450"/>
    <property type="match status" value="1"/>
</dbReference>
<keyword evidence="3" id="KW-0349">Heme</keyword>
<gene>
    <name evidence="8" type="ORF">ABUE31_03285</name>
</gene>
<dbReference type="CDD" id="cd00302">
    <property type="entry name" value="cytochrome_P450"/>
    <property type="match status" value="1"/>
</dbReference>
<organism evidence="8 9">
    <name type="scientific">Mesorhizobium marinum</name>
    <dbReference type="NCBI Taxonomy" id="3228790"/>
    <lineage>
        <taxon>Bacteria</taxon>
        <taxon>Pseudomonadati</taxon>
        <taxon>Pseudomonadota</taxon>
        <taxon>Alphaproteobacteria</taxon>
        <taxon>Hyphomicrobiales</taxon>
        <taxon>Phyllobacteriaceae</taxon>
        <taxon>Mesorhizobium</taxon>
    </lineage>
</organism>
<dbReference type="InterPro" id="IPR001128">
    <property type="entry name" value="Cyt_P450"/>
</dbReference>
<dbReference type="InterPro" id="IPR002401">
    <property type="entry name" value="Cyt_P450_E_grp-I"/>
</dbReference>
<evidence type="ECO:0000313" key="8">
    <source>
        <dbReference type="EMBL" id="MEW9805005.1"/>
    </source>
</evidence>
<reference evidence="8 9" key="1">
    <citation type="submission" date="2024-06" db="EMBL/GenBank/DDBJ databases">
        <authorList>
            <person name="Tuo L."/>
        </authorList>
    </citation>
    <scope>NUCLEOTIDE SEQUENCE [LARGE SCALE GENOMIC DNA]</scope>
    <source>
        <strain evidence="8 9">ZMM04-5</strain>
    </source>
</reference>
<dbReference type="PANTHER" id="PTHR24286">
    <property type="entry name" value="CYTOCHROME P450 26"/>
    <property type="match status" value="1"/>
</dbReference>
<sequence>MASDPRALALKAAEEGPILTCVWGEKVAICVTSLPVARRLLQERGEDLKSLSIDIASVVPKGMLRTMEGLDHKTYRTRFAKAISASGSSDQTNDVQAIIAEALASSRLDDEPTGGAYDELAIRLLLRTFLGVPLHSDHHRHLETHFKAMAPNGFAWTVGPIQKSAFEAIRGRLVGLVSNKAGEVLSDSVLGCFIHDASIDPVTIGNLIYMVEMGRHYLALFFYRIAKFMSTNWTMLRRIDESRKSDIGVTVAEAVVLETLRFEQSERLMRAAKRDFIFDGFLFPRGAVVRICLWEAHRDGVNFEGPFSFEPDRFLEATYTPDQFSPFGLGHHRCPAAVPVLQYGSLFVEAYVRRRLS</sequence>
<dbReference type="PANTHER" id="PTHR24286:SF24">
    <property type="entry name" value="LANOSTEROL 14-ALPHA DEMETHYLASE"/>
    <property type="match status" value="1"/>
</dbReference>
<evidence type="ECO:0000256" key="5">
    <source>
        <dbReference type="ARBA" id="ARBA00023002"/>
    </source>
</evidence>
<name>A0ABV3QVA6_9HYPH</name>
<accession>A0ABV3QVA6</accession>
<keyword evidence="5" id="KW-0560">Oxidoreductase</keyword>
<evidence type="ECO:0000256" key="6">
    <source>
        <dbReference type="ARBA" id="ARBA00023004"/>
    </source>
</evidence>
<comment type="cofactor">
    <cofactor evidence="1">
        <name>heme</name>
        <dbReference type="ChEBI" id="CHEBI:30413"/>
    </cofactor>
</comment>
<dbReference type="EMBL" id="JBFOCI010000001">
    <property type="protein sequence ID" value="MEW9805005.1"/>
    <property type="molecule type" value="Genomic_DNA"/>
</dbReference>
<comment type="similarity">
    <text evidence="2">Belongs to the cytochrome P450 family.</text>
</comment>
<evidence type="ECO:0000256" key="7">
    <source>
        <dbReference type="ARBA" id="ARBA00023033"/>
    </source>
</evidence>
<evidence type="ECO:0000256" key="2">
    <source>
        <dbReference type="ARBA" id="ARBA00010617"/>
    </source>
</evidence>
<evidence type="ECO:0000256" key="4">
    <source>
        <dbReference type="ARBA" id="ARBA00022723"/>
    </source>
</evidence>
<proteinExistence type="inferred from homology"/>
<dbReference type="Pfam" id="PF00067">
    <property type="entry name" value="p450"/>
    <property type="match status" value="1"/>
</dbReference>
<evidence type="ECO:0000256" key="3">
    <source>
        <dbReference type="ARBA" id="ARBA00022617"/>
    </source>
</evidence>
<dbReference type="Proteomes" id="UP001556196">
    <property type="component" value="Unassembled WGS sequence"/>
</dbReference>
<protein>
    <submittedName>
        <fullName evidence="8">Cytochrome P450</fullName>
    </submittedName>
</protein>
<dbReference type="PRINTS" id="PR00463">
    <property type="entry name" value="EP450I"/>
</dbReference>
<keyword evidence="9" id="KW-1185">Reference proteome</keyword>
<dbReference type="SUPFAM" id="SSF48264">
    <property type="entry name" value="Cytochrome P450"/>
    <property type="match status" value="1"/>
</dbReference>
<keyword evidence="6" id="KW-0408">Iron</keyword>
<evidence type="ECO:0000256" key="1">
    <source>
        <dbReference type="ARBA" id="ARBA00001971"/>
    </source>
</evidence>
<evidence type="ECO:0000313" key="9">
    <source>
        <dbReference type="Proteomes" id="UP001556196"/>
    </source>
</evidence>
<dbReference type="RefSeq" id="WP_367722057.1">
    <property type="nucleotide sequence ID" value="NZ_JBFOCI010000001.1"/>
</dbReference>
<dbReference type="InterPro" id="IPR036396">
    <property type="entry name" value="Cyt_P450_sf"/>
</dbReference>
<keyword evidence="7" id="KW-0503">Monooxygenase</keyword>